<reference evidence="3 4" key="1">
    <citation type="submission" date="2021-04" db="EMBL/GenBank/DDBJ databases">
        <title>Mariniflexile gromovii gen. nov., sp. nov., a gliding bacterium isolated from the sea urchin Strongylocentrotus intermedius.</title>
        <authorList>
            <person name="Ko S."/>
            <person name="Le V."/>
            <person name="Ahn C.-Y."/>
            <person name="Oh H.-M."/>
        </authorList>
    </citation>
    <scope>NUCLEOTIDE SEQUENCE [LARGE SCALE GENOMIC DNA]</scope>
    <source>
        <strain evidence="3 4">KCTC 12570</strain>
    </source>
</reference>
<name>A0ABS4BRY7_9FLAO</name>
<comment type="similarity">
    <text evidence="1">Belongs to the universal stress protein A family.</text>
</comment>
<evidence type="ECO:0000313" key="3">
    <source>
        <dbReference type="EMBL" id="MBP0903346.1"/>
    </source>
</evidence>
<dbReference type="InterPro" id="IPR006015">
    <property type="entry name" value="Universal_stress_UspA"/>
</dbReference>
<proteinExistence type="inferred from homology"/>
<keyword evidence="4" id="KW-1185">Reference proteome</keyword>
<dbReference type="Gene3D" id="3.40.50.12370">
    <property type="match status" value="1"/>
</dbReference>
<protein>
    <submittedName>
        <fullName evidence="3">Universal stress protein</fullName>
    </submittedName>
</protein>
<dbReference type="Proteomes" id="UP000670776">
    <property type="component" value="Unassembled WGS sequence"/>
</dbReference>
<comment type="caution">
    <text evidence="3">The sequence shown here is derived from an EMBL/GenBank/DDBJ whole genome shotgun (WGS) entry which is preliminary data.</text>
</comment>
<dbReference type="PANTHER" id="PTHR46268:SF6">
    <property type="entry name" value="UNIVERSAL STRESS PROTEIN UP12"/>
    <property type="match status" value="1"/>
</dbReference>
<dbReference type="PANTHER" id="PTHR46268">
    <property type="entry name" value="STRESS RESPONSE PROTEIN NHAX"/>
    <property type="match status" value="1"/>
</dbReference>
<feature type="domain" description="UspA" evidence="2">
    <location>
        <begin position="1"/>
        <end position="147"/>
    </location>
</feature>
<accession>A0ABS4BRY7</accession>
<dbReference type="PRINTS" id="PR01438">
    <property type="entry name" value="UNVRSLSTRESS"/>
</dbReference>
<dbReference type="CDD" id="cd00293">
    <property type="entry name" value="USP-like"/>
    <property type="match status" value="1"/>
</dbReference>
<dbReference type="EMBL" id="JAGJCB010000004">
    <property type="protein sequence ID" value="MBP0903346.1"/>
    <property type="molecule type" value="Genomic_DNA"/>
</dbReference>
<sequence>MKNILIPIDFSENAWNAIAYALHFFSKSSCNFYLLHVNTSGTLVSKEKAFVQYSGSASETLSIPVKKLLQDTVKRIHDTFPKKNNHKFFTISDSNYIIDSIREQVVLNNIHFIVMGTKGTSGLKKIAIGSNAGNVITKVKCATLVVPENAKYIEPKKIAFPTDFSIFYHPETLQPILDILEVNDAAINVLHVNKKRVDLNEDQQKNKEYLSDYFTNYKHSFNFLINNHIENAVQQFVDEKDIHLITMLAKNLNYFQRILFHPTLKDLNYYKNIPFLVLH</sequence>
<dbReference type="RefSeq" id="WP_209653571.1">
    <property type="nucleotide sequence ID" value="NZ_JAGJCB010000004.1"/>
</dbReference>
<gene>
    <name evidence="3" type="ORF">J8H85_05865</name>
</gene>
<evidence type="ECO:0000256" key="1">
    <source>
        <dbReference type="ARBA" id="ARBA00008791"/>
    </source>
</evidence>
<evidence type="ECO:0000313" key="4">
    <source>
        <dbReference type="Proteomes" id="UP000670776"/>
    </source>
</evidence>
<evidence type="ECO:0000259" key="2">
    <source>
        <dbReference type="Pfam" id="PF00582"/>
    </source>
</evidence>
<dbReference type="Pfam" id="PF00582">
    <property type="entry name" value="Usp"/>
    <property type="match status" value="1"/>
</dbReference>
<dbReference type="InterPro" id="IPR006016">
    <property type="entry name" value="UspA"/>
</dbReference>
<organism evidence="3 4">
    <name type="scientific">Mariniflexile gromovii</name>
    <dbReference type="NCBI Taxonomy" id="362523"/>
    <lineage>
        <taxon>Bacteria</taxon>
        <taxon>Pseudomonadati</taxon>
        <taxon>Bacteroidota</taxon>
        <taxon>Flavobacteriia</taxon>
        <taxon>Flavobacteriales</taxon>
        <taxon>Flavobacteriaceae</taxon>
        <taxon>Mariniflexile</taxon>
    </lineage>
</organism>
<dbReference type="SUPFAM" id="SSF52402">
    <property type="entry name" value="Adenine nucleotide alpha hydrolases-like"/>
    <property type="match status" value="2"/>
</dbReference>